<sequence length="382" mass="41602">MVSKAPGRMLVVQEQGRPAGVLTDAQLASLIERGCNLWEVKVKDVMRPLSSVSAVEAPPEEERARPAHPAGREDVCDLGPSRTGRGMVVHNSARQAAAIGFSTASLLDELSDVGVIATSAEGILLYYNRSAETMVPELSNACAGEPLDVSTLWRAVGNDEAQAGHSGIGVGKGTSSIVVRGADGNTIYLRVNSICGMHVDGSLVDVYCLTDVTEIFMKVSCVEKAALYDSLTNLPNRSMFVERLHREIKRSKRYGKNFTVLVLDLDNFKDINDRHGHLFGDSCLRTFSKKLSEIFRESDTVARIGGDEFTIILPEITDMDSCKYVVEKIMDKFDAPVEVGGVSILFRASVGCAIFPMDGDTYETLFSVADARMYSMKRSNKS</sequence>
<dbReference type="InterPro" id="IPR000160">
    <property type="entry name" value="GGDEF_dom"/>
</dbReference>
<dbReference type="Gene3D" id="3.30.70.270">
    <property type="match status" value="1"/>
</dbReference>
<keyword evidence="4" id="KW-1185">Reference proteome</keyword>
<dbReference type="InterPro" id="IPR046342">
    <property type="entry name" value="CBS_dom_sf"/>
</dbReference>
<dbReference type="PANTHER" id="PTHR46663">
    <property type="entry name" value="DIGUANYLATE CYCLASE DGCT-RELATED"/>
    <property type="match status" value="1"/>
</dbReference>
<dbReference type="InterPro" id="IPR052163">
    <property type="entry name" value="DGC-Regulatory_Protein"/>
</dbReference>
<dbReference type="CDD" id="cd01949">
    <property type="entry name" value="GGDEF"/>
    <property type="match status" value="1"/>
</dbReference>
<dbReference type="InterPro" id="IPR043128">
    <property type="entry name" value="Rev_trsase/Diguanyl_cyclase"/>
</dbReference>
<dbReference type="EMBL" id="ATHI01000031">
    <property type="protein sequence ID" value="EPR30589.1"/>
    <property type="molecule type" value="Genomic_DNA"/>
</dbReference>
<accession>S7U9G1</accession>
<name>S7U9G1_9BACT</name>
<proteinExistence type="predicted"/>
<dbReference type="PANTHER" id="PTHR46663:SF2">
    <property type="entry name" value="GGDEF DOMAIN-CONTAINING PROTEIN"/>
    <property type="match status" value="1"/>
</dbReference>
<reference evidence="3 4" key="1">
    <citation type="journal article" date="2013" name="Genome Announc.">
        <title>Draft genome sequences for three mercury-methylating, sulfate-reducing bacteria.</title>
        <authorList>
            <person name="Brown S.D."/>
            <person name="Hurt R.A.Jr."/>
            <person name="Gilmour C.C."/>
            <person name="Elias D.A."/>
        </authorList>
    </citation>
    <scope>NUCLEOTIDE SEQUENCE [LARGE SCALE GENOMIC DNA]</scope>
    <source>
        <strain evidence="3 4">DSM 16529</strain>
    </source>
</reference>
<dbReference type="SMART" id="SM00267">
    <property type="entry name" value="GGDEF"/>
    <property type="match status" value="1"/>
</dbReference>
<feature type="compositionally biased region" description="Basic and acidic residues" evidence="1">
    <location>
        <begin position="60"/>
        <end position="73"/>
    </location>
</feature>
<dbReference type="Gene3D" id="3.10.580.10">
    <property type="entry name" value="CBS-domain"/>
    <property type="match status" value="1"/>
</dbReference>
<dbReference type="GO" id="GO:0003824">
    <property type="term" value="F:catalytic activity"/>
    <property type="evidence" value="ECO:0007669"/>
    <property type="project" value="UniProtKB-ARBA"/>
</dbReference>
<evidence type="ECO:0000313" key="3">
    <source>
        <dbReference type="EMBL" id="EPR30589.1"/>
    </source>
</evidence>
<dbReference type="FunFam" id="3.30.70.270:FF:000001">
    <property type="entry name" value="Diguanylate cyclase domain protein"/>
    <property type="match status" value="1"/>
</dbReference>
<dbReference type="PROSITE" id="PS50887">
    <property type="entry name" value="GGDEF"/>
    <property type="match status" value="1"/>
</dbReference>
<dbReference type="AlphaFoldDB" id="S7U9G1"/>
<evidence type="ECO:0000256" key="1">
    <source>
        <dbReference type="SAM" id="MobiDB-lite"/>
    </source>
</evidence>
<gene>
    <name evidence="3" type="ORF">dsat_1311</name>
</gene>
<evidence type="ECO:0000259" key="2">
    <source>
        <dbReference type="PROSITE" id="PS50887"/>
    </source>
</evidence>
<dbReference type="SUPFAM" id="SSF55073">
    <property type="entry name" value="Nucleotide cyclase"/>
    <property type="match status" value="1"/>
</dbReference>
<organism evidence="3 4">
    <name type="scientific">Alkalidesulfovibrio alkalitolerans DSM 16529</name>
    <dbReference type="NCBI Taxonomy" id="1121439"/>
    <lineage>
        <taxon>Bacteria</taxon>
        <taxon>Pseudomonadati</taxon>
        <taxon>Thermodesulfobacteriota</taxon>
        <taxon>Desulfovibrionia</taxon>
        <taxon>Desulfovibrionales</taxon>
        <taxon>Desulfovibrionaceae</taxon>
        <taxon>Alkalidesulfovibrio</taxon>
    </lineage>
</organism>
<dbReference type="SUPFAM" id="SSF54631">
    <property type="entry name" value="CBS-domain pair"/>
    <property type="match status" value="1"/>
</dbReference>
<comment type="caution">
    <text evidence="3">The sequence shown here is derived from an EMBL/GenBank/DDBJ whole genome shotgun (WGS) entry which is preliminary data.</text>
</comment>
<dbReference type="eggNOG" id="COG2199">
    <property type="taxonomic scope" value="Bacteria"/>
</dbReference>
<feature type="region of interest" description="Disordered" evidence="1">
    <location>
        <begin position="53"/>
        <end position="73"/>
    </location>
</feature>
<dbReference type="RefSeq" id="WP_020888008.1">
    <property type="nucleotide sequence ID" value="NZ_ATHI01000031.1"/>
</dbReference>
<dbReference type="OrthoDB" id="9790367at2"/>
<dbReference type="InterPro" id="IPR029787">
    <property type="entry name" value="Nucleotide_cyclase"/>
</dbReference>
<dbReference type="STRING" id="1121439.dsat_1311"/>
<protein>
    <submittedName>
        <fullName evidence="3">Diguanylate cyclase</fullName>
    </submittedName>
</protein>
<dbReference type="NCBIfam" id="TIGR00254">
    <property type="entry name" value="GGDEF"/>
    <property type="match status" value="1"/>
</dbReference>
<dbReference type="Pfam" id="PF00990">
    <property type="entry name" value="GGDEF"/>
    <property type="match status" value="1"/>
</dbReference>
<dbReference type="Proteomes" id="UP000014975">
    <property type="component" value="Unassembled WGS sequence"/>
</dbReference>
<feature type="domain" description="GGDEF" evidence="2">
    <location>
        <begin position="256"/>
        <end position="382"/>
    </location>
</feature>
<evidence type="ECO:0000313" key="4">
    <source>
        <dbReference type="Proteomes" id="UP000014975"/>
    </source>
</evidence>